<dbReference type="AlphaFoldDB" id="A0A9D3SSQ5"/>
<keyword evidence="1" id="KW-0393">Immunoglobulin domain</keyword>
<proteinExistence type="predicted"/>
<feature type="signal peptide" evidence="3">
    <location>
        <begin position="1"/>
        <end position="18"/>
    </location>
</feature>
<keyword evidence="2" id="KW-0472">Membrane</keyword>
<feature type="domain" description="Ig-like" evidence="4">
    <location>
        <begin position="262"/>
        <end position="343"/>
    </location>
</feature>
<organism evidence="5 6">
    <name type="scientific">Hemibagrus wyckioides</name>
    <dbReference type="NCBI Taxonomy" id="337641"/>
    <lineage>
        <taxon>Eukaryota</taxon>
        <taxon>Metazoa</taxon>
        <taxon>Chordata</taxon>
        <taxon>Craniata</taxon>
        <taxon>Vertebrata</taxon>
        <taxon>Euteleostomi</taxon>
        <taxon>Actinopterygii</taxon>
        <taxon>Neopterygii</taxon>
        <taxon>Teleostei</taxon>
        <taxon>Ostariophysi</taxon>
        <taxon>Siluriformes</taxon>
        <taxon>Bagridae</taxon>
        <taxon>Hemibagrus</taxon>
    </lineage>
</organism>
<dbReference type="OrthoDB" id="9945861at2759"/>
<dbReference type="SUPFAM" id="SSF48726">
    <property type="entry name" value="Immunoglobulin"/>
    <property type="match status" value="3"/>
</dbReference>
<evidence type="ECO:0000313" key="5">
    <source>
        <dbReference type="EMBL" id="KAG7335272.1"/>
    </source>
</evidence>
<dbReference type="Pfam" id="PF07654">
    <property type="entry name" value="C1-set"/>
    <property type="match status" value="2"/>
</dbReference>
<name>A0A9D3SSQ5_9TELE</name>
<dbReference type="InterPro" id="IPR050380">
    <property type="entry name" value="Immune_Resp_Modulators"/>
</dbReference>
<evidence type="ECO:0000313" key="6">
    <source>
        <dbReference type="Proteomes" id="UP000824219"/>
    </source>
</evidence>
<dbReference type="PROSITE" id="PS50835">
    <property type="entry name" value="IG_LIKE"/>
    <property type="match status" value="2"/>
</dbReference>
<accession>A0A9D3SSQ5</accession>
<evidence type="ECO:0000256" key="1">
    <source>
        <dbReference type="ARBA" id="ARBA00023319"/>
    </source>
</evidence>
<dbReference type="PROSITE" id="PS00290">
    <property type="entry name" value="IG_MHC"/>
    <property type="match status" value="1"/>
</dbReference>
<dbReference type="InterPro" id="IPR036179">
    <property type="entry name" value="Ig-like_dom_sf"/>
</dbReference>
<dbReference type="Gene3D" id="2.60.40.10">
    <property type="entry name" value="Immunoglobulins"/>
    <property type="match status" value="3"/>
</dbReference>
<dbReference type="InterPro" id="IPR003597">
    <property type="entry name" value="Ig_C1-set"/>
</dbReference>
<keyword evidence="6" id="KW-1185">Reference proteome</keyword>
<evidence type="ECO:0000259" key="4">
    <source>
        <dbReference type="PROSITE" id="PS50835"/>
    </source>
</evidence>
<dbReference type="Proteomes" id="UP000824219">
    <property type="component" value="Linkage Group LG02"/>
</dbReference>
<dbReference type="InterPro" id="IPR013783">
    <property type="entry name" value="Ig-like_fold"/>
</dbReference>
<gene>
    <name evidence="5" type="ORF">KOW79_001868</name>
</gene>
<comment type="caution">
    <text evidence="5">The sequence shown here is derived from an EMBL/GenBank/DDBJ whole genome shotgun (WGS) entry which is preliminary data.</text>
</comment>
<keyword evidence="2" id="KW-0812">Transmembrane</keyword>
<evidence type="ECO:0000256" key="3">
    <source>
        <dbReference type="SAM" id="SignalP"/>
    </source>
</evidence>
<feature type="transmembrane region" description="Helical" evidence="2">
    <location>
        <begin position="380"/>
        <end position="401"/>
    </location>
</feature>
<feature type="chain" id="PRO_5039611804" description="Ig-like domain-containing protein" evidence="3">
    <location>
        <begin position="19"/>
        <end position="404"/>
    </location>
</feature>
<dbReference type="EMBL" id="JAHKSW010000002">
    <property type="protein sequence ID" value="KAG7335272.1"/>
    <property type="molecule type" value="Genomic_DNA"/>
</dbReference>
<dbReference type="InterPro" id="IPR003006">
    <property type="entry name" value="Ig/MHC_CS"/>
</dbReference>
<keyword evidence="3" id="KW-0732">Signal</keyword>
<reference evidence="5 6" key="1">
    <citation type="submission" date="2021-06" db="EMBL/GenBank/DDBJ databases">
        <title>Chromosome-level genome assembly of the red-tail catfish (Hemibagrus wyckioides).</title>
        <authorList>
            <person name="Shao F."/>
        </authorList>
    </citation>
    <scope>NUCLEOTIDE SEQUENCE [LARGE SCALE GENOMIC DNA]</scope>
    <source>
        <strain evidence="5">EC202008001</strain>
        <tissue evidence="5">Blood</tissue>
    </source>
</reference>
<protein>
    <recommendedName>
        <fullName evidence="4">Ig-like domain-containing protein</fullName>
    </recommendedName>
</protein>
<sequence length="404" mass="45854">MSWSLLLLLISFVPYVHCISLTSSLDEDRDYCRLQIAGTKTERLLDRRELTRTPCCKEWTFRSVWQSIHCQKLEDSHQLLWNKDMVSFLTTWTDASGNALTDVVQYPAVRATGGFASVSRVRVNASDWDQKKTYTCTAQNGAGLKEATLQKPEVAELSASLLLLAPTQKDIDNGTATFVCLATQFFPKKHEFKWSHEKKDLNNTVKATMLSKDKGVYTAVSVLVMNSSDWLGSSFPVKCEFKQEKKTVSKEASYVSLDTHQPEVHITPPSTRDMLIKRSGDLVCTAAGEHGFKEIKWLSGNKELPSVKDSNLHMKTTIKATIKISYTEWSSGSTFTCQVYHNSFPLEFKNFNFKREEDCPMLTEIFQHEMEMDEDNMANIALTFVFLFLFSLFYSIGVTAVKVK</sequence>
<keyword evidence="2" id="KW-1133">Transmembrane helix</keyword>
<dbReference type="PANTHER" id="PTHR23411">
    <property type="entry name" value="TAPASIN"/>
    <property type="match status" value="1"/>
</dbReference>
<evidence type="ECO:0000256" key="2">
    <source>
        <dbReference type="SAM" id="Phobius"/>
    </source>
</evidence>
<dbReference type="InterPro" id="IPR007110">
    <property type="entry name" value="Ig-like_dom"/>
</dbReference>
<feature type="domain" description="Ig-like" evidence="4">
    <location>
        <begin position="152"/>
        <end position="249"/>
    </location>
</feature>